<dbReference type="Pfam" id="PF03382">
    <property type="entry name" value="DUF285"/>
    <property type="match status" value="1"/>
</dbReference>
<dbReference type="AlphaFoldDB" id="A0A2T6B8A3"/>
<organism evidence="3 4">
    <name type="scientific">Gemmobacter caeni</name>
    <dbReference type="NCBI Taxonomy" id="589035"/>
    <lineage>
        <taxon>Bacteria</taxon>
        <taxon>Pseudomonadati</taxon>
        <taxon>Pseudomonadota</taxon>
        <taxon>Alphaproteobacteria</taxon>
        <taxon>Rhodobacterales</taxon>
        <taxon>Paracoccaceae</taxon>
        <taxon>Gemmobacter</taxon>
    </lineage>
</organism>
<name>A0A2T6B8A3_9RHOB</name>
<proteinExistence type="predicted"/>
<dbReference type="InterPro" id="IPR015919">
    <property type="entry name" value="Cadherin-like_sf"/>
</dbReference>
<dbReference type="Pfam" id="PF05345">
    <property type="entry name" value="He_PIG"/>
    <property type="match status" value="1"/>
</dbReference>
<keyword evidence="4" id="KW-1185">Reference proteome</keyword>
<evidence type="ECO:0000256" key="2">
    <source>
        <dbReference type="SAM" id="SignalP"/>
    </source>
</evidence>
<protein>
    <submittedName>
        <fullName evidence="3">Uncharacterized protein DUF285</fullName>
    </submittedName>
</protein>
<evidence type="ECO:0000256" key="1">
    <source>
        <dbReference type="SAM" id="MobiDB-lite"/>
    </source>
</evidence>
<dbReference type="GO" id="GO:0005509">
    <property type="term" value="F:calcium ion binding"/>
    <property type="evidence" value="ECO:0007669"/>
    <property type="project" value="InterPro"/>
</dbReference>
<gene>
    <name evidence="3" type="ORF">C8N34_10289</name>
</gene>
<accession>A0A2T6B8A3</accession>
<dbReference type="Proteomes" id="UP000244224">
    <property type="component" value="Unassembled WGS sequence"/>
</dbReference>
<comment type="caution">
    <text evidence="3">The sequence shown here is derived from an EMBL/GenBank/DDBJ whole genome shotgun (WGS) entry which is preliminary data.</text>
</comment>
<evidence type="ECO:0000313" key="3">
    <source>
        <dbReference type="EMBL" id="PTX52311.1"/>
    </source>
</evidence>
<dbReference type="InterPro" id="IPR013783">
    <property type="entry name" value="Ig-like_fold"/>
</dbReference>
<feature type="region of interest" description="Disordered" evidence="1">
    <location>
        <begin position="187"/>
        <end position="209"/>
    </location>
</feature>
<dbReference type="Gene3D" id="2.60.40.10">
    <property type="entry name" value="Immunoglobulins"/>
    <property type="match status" value="1"/>
</dbReference>
<feature type="compositionally biased region" description="Basic residues" evidence="1">
    <location>
        <begin position="199"/>
        <end position="209"/>
    </location>
</feature>
<dbReference type="RefSeq" id="WP_199750651.1">
    <property type="nucleotide sequence ID" value="NZ_QBKP01000002.1"/>
</dbReference>
<dbReference type="EMBL" id="QBKP01000002">
    <property type="protein sequence ID" value="PTX52311.1"/>
    <property type="molecule type" value="Genomic_DNA"/>
</dbReference>
<keyword evidence="2" id="KW-0732">Signal</keyword>
<feature type="signal peptide" evidence="2">
    <location>
        <begin position="1"/>
        <end position="24"/>
    </location>
</feature>
<reference evidence="3 4" key="1">
    <citation type="submission" date="2018-04" db="EMBL/GenBank/DDBJ databases">
        <title>Genomic Encyclopedia of Archaeal and Bacterial Type Strains, Phase II (KMG-II): from individual species to whole genera.</title>
        <authorList>
            <person name="Goeker M."/>
        </authorList>
    </citation>
    <scope>NUCLEOTIDE SEQUENCE [LARGE SCALE GENOMIC DNA]</scope>
    <source>
        <strain evidence="3 4">DSM 21823</strain>
    </source>
</reference>
<evidence type="ECO:0000313" key="4">
    <source>
        <dbReference type="Proteomes" id="UP000244224"/>
    </source>
</evidence>
<dbReference type="GO" id="GO:0016020">
    <property type="term" value="C:membrane"/>
    <property type="evidence" value="ECO:0007669"/>
    <property type="project" value="InterPro"/>
</dbReference>
<feature type="chain" id="PRO_5015654318" evidence="2">
    <location>
        <begin position="25"/>
        <end position="296"/>
    </location>
</feature>
<dbReference type="InterPro" id="IPR005046">
    <property type="entry name" value="DUF285"/>
</dbReference>
<sequence length="296" mass="31810">MYRFKAALLSFLMGAAVAAPSAHAQVTLHLYGYAGEPVDAVIDWGSIAANNACLRIVQGAGRSVSCPEAGPGDQVRISGTVPQFGPGVSSPTGNTVSRVISWGNVGIRSLDAAFKGNDRLVALPTTLPTSVENLNRTFQDAPNFSQNLASWGMQIKNVLAMTDLFDGALSQQTDMSRWCMRRFNEEPPGLMGRENGRHPPLRKSQQKHPRYGECGISLPASFPETAEQTVPFFFNLRSGLEIWPNAPSGTSLSLITFEVSSGELPPGLVLDPLTGVISGTPTTPGEYAFQIRARQY</sequence>
<dbReference type="SUPFAM" id="SSF49313">
    <property type="entry name" value="Cadherin-like"/>
    <property type="match status" value="1"/>
</dbReference>